<dbReference type="STRING" id="1122188.SAMN02745674_00127"/>
<name>A0A1T4LRF3_9GAMM</name>
<dbReference type="RefSeq" id="WP_078756791.1">
    <property type="nucleotide sequence ID" value="NZ_FUXP01000001.1"/>
</dbReference>
<evidence type="ECO:0000313" key="2">
    <source>
        <dbReference type="EMBL" id="SJZ57339.1"/>
    </source>
</evidence>
<feature type="transmembrane region" description="Helical" evidence="1">
    <location>
        <begin position="27"/>
        <end position="45"/>
    </location>
</feature>
<dbReference type="PANTHER" id="PTHR38442">
    <property type="entry name" value="INNER MEMBRANE PROTEIN-RELATED"/>
    <property type="match status" value="1"/>
</dbReference>
<proteinExistence type="predicted"/>
<dbReference type="Proteomes" id="UP000190061">
    <property type="component" value="Unassembled WGS sequence"/>
</dbReference>
<feature type="transmembrane region" description="Helical" evidence="1">
    <location>
        <begin position="416"/>
        <end position="436"/>
    </location>
</feature>
<dbReference type="Pfam" id="PF04286">
    <property type="entry name" value="DUF445"/>
    <property type="match status" value="1"/>
</dbReference>
<evidence type="ECO:0000256" key="1">
    <source>
        <dbReference type="SAM" id="Phobius"/>
    </source>
</evidence>
<reference evidence="2 3" key="1">
    <citation type="submission" date="2017-02" db="EMBL/GenBank/DDBJ databases">
        <authorList>
            <person name="Peterson S.W."/>
        </authorList>
    </citation>
    <scope>NUCLEOTIDE SEQUENCE [LARGE SCALE GENOMIC DNA]</scope>
    <source>
        <strain evidence="2 3">DSM 21749</strain>
    </source>
</reference>
<keyword evidence="1" id="KW-0472">Membrane</keyword>
<dbReference type="PANTHER" id="PTHR38442:SF1">
    <property type="entry name" value="INNER MEMBRANE PROTEIN"/>
    <property type="match status" value="1"/>
</dbReference>
<feature type="transmembrane region" description="Helical" evidence="1">
    <location>
        <begin position="57"/>
        <end position="79"/>
    </location>
</feature>
<accession>A0A1T4LRF3</accession>
<evidence type="ECO:0000313" key="3">
    <source>
        <dbReference type="Proteomes" id="UP000190061"/>
    </source>
</evidence>
<dbReference type="GO" id="GO:0005886">
    <property type="term" value="C:plasma membrane"/>
    <property type="evidence" value="ECO:0007669"/>
    <property type="project" value="TreeGrafter"/>
</dbReference>
<dbReference type="EMBL" id="FUXP01000001">
    <property type="protein sequence ID" value="SJZ57339.1"/>
    <property type="molecule type" value="Genomic_DNA"/>
</dbReference>
<organism evidence="2 3">
    <name type="scientific">Lysobacter spongiicola DSM 21749</name>
    <dbReference type="NCBI Taxonomy" id="1122188"/>
    <lineage>
        <taxon>Bacteria</taxon>
        <taxon>Pseudomonadati</taxon>
        <taxon>Pseudomonadota</taxon>
        <taxon>Gammaproteobacteria</taxon>
        <taxon>Lysobacterales</taxon>
        <taxon>Lysobacteraceae</taxon>
        <taxon>Novilysobacter</taxon>
    </lineage>
</organism>
<protein>
    <submittedName>
        <fullName evidence="2">Uncharacterized membrane-anchored protein YjiN, DUF445 family</fullName>
    </submittedName>
</protein>
<dbReference type="AlphaFoldDB" id="A0A1T4LRF3"/>
<dbReference type="OrthoDB" id="9769590at2"/>
<dbReference type="InterPro" id="IPR007383">
    <property type="entry name" value="DUF445"/>
</dbReference>
<keyword evidence="1" id="KW-1133">Transmembrane helix</keyword>
<sequence length="439" mass="48702">MAPDGTQTASASRTPGRAAALARRKQIALAMLAVAALVFLVGTWLEMRHPHWGFELLVAMAEAAMIGGLADWFAVVALFRHPLGQRWIPHTAIIPAKKEALGAALADFICEHFLEKEEVLRKVREFDPGGRVAAALSRPENAEKVGGFVVNLAPHLLELLDSERLHRLLHNLARDALRQVDVSALAGQVLETLTHERRHQALLDSVLRDLGSVLADPATRDMVADRITPQLWSVLRLARLDEPLARRLAAQVVSGVGELVLDMGEDPQHELRLRFDDYVQDFVERLRTDPSLRLKGEQLRDRVIDDPALPGYIRGVWGDLMSWLRADLEHPGSVTRRKASDAALAVGARLAADRELQAWINQWLFDAVEPMVERYRGSIRGFIVERISRWDTSELVEQLELSVGSDLQYIRYNGTAIGALIGGLLYGMVQAIGWLATAA</sequence>
<keyword evidence="3" id="KW-1185">Reference proteome</keyword>
<keyword evidence="1" id="KW-0812">Transmembrane</keyword>
<gene>
    <name evidence="2" type="ORF">SAMN02745674_00127</name>
</gene>